<keyword evidence="1" id="KW-0732">Signal</keyword>
<dbReference type="SUPFAM" id="SSF57625">
    <property type="entry name" value="Invertebrate chitin-binding proteins"/>
    <property type="match status" value="1"/>
</dbReference>
<feature type="domain" description="Chitin-binding type-2" evidence="2">
    <location>
        <begin position="105"/>
        <end position="165"/>
    </location>
</feature>
<reference evidence="3 4" key="1">
    <citation type="journal article" date="2016" name="Nat. Commun.">
        <title>Extremotolerant tardigrade genome and improved radiotolerance of human cultured cells by tardigrade-unique protein.</title>
        <authorList>
            <person name="Hashimoto T."/>
            <person name="Horikawa D.D."/>
            <person name="Saito Y."/>
            <person name="Kuwahara H."/>
            <person name="Kozuka-Hata H."/>
            <person name="Shin-I T."/>
            <person name="Minakuchi Y."/>
            <person name="Ohishi K."/>
            <person name="Motoyama A."/>
            <person name="Aizu T."/>
            <person name="Enomoto A."/>
            <person name="Kondo K."/>
            <person name="Tanaka S."/>
            <person name="Hara Y."/>
            <person name="Koshikawa S."/>
            <person name="Sagara H."/>
            <person name="Miura T."/>
            <person name="Yokobori S."/>
            <person name="Miyagawa K."/>
            <person name="Suzuki Y."/>
            <person name="Kubo T."/>
            <person name="Oyama M."/>
            <person name="Kohara Y."/>
            <person name="Fujiyama A."/>
            <person name="Arakawa K."/>
            <person name="Katayama T."/>
            <person name="Toyoda A."/>
            <person name="Kunieda T."/>
        </authorList>
    </citation>
    <scope>NUCLEOTIDE SEQUENCE [LARGE SCALE GENOMIC DNA]</scope>
    <source>
        <strain evidence="3 4">YOKOZUNA-1</strain>
    </source>
</reference>
<feature type="signal peptide" evidence="1">
    <location>
        <begin position="1"/>
        <end position="20"/>
    </location>
</feature>
<dbReference type="InterPro" id="IPR036508">
    <property type="entry name" value="Chitin-bd_dom_sf"/>
</dbReference>
<name>A0A1D1UQ11_RAMVA</name>
<dbReference type="Pfam" id="PF01607">
    <property type="entry name" value="CBM_14"/>
    <property type="match status" value="1"/>
</dbReference>
<accession>A0A1D1UQ11</accession>
<dbReference type="InterPro" id="IPR002557">
    <property type="entry name" value="Chitin-bd_dom"/>
</dbReference>
<gene>
    <name evidence="3" type="primary">RvY_00977-1</name>
    <name evidence="3" type="synonym">RvY_00977.1</name>
    <name evidence="3" type="ORF">RvY_00977</name>
</gene>
<dbReference type="EMBL" id="BDGG01000001">
    <property type="protein sequence ID" value="GAU88238.1"/>
    <property type="molecule type" value="Genomic_DNA"/>
</dbReference>
<keyword evidence="4" id="KW-1185">Reference proteome</keyword>
<organism evidence="3 4">
    <name type="scientific">Ramazzottius varieornatus</name>
    <name type="common">Water bear</name>
    <name type="synonym">Tardigrade</name>
    <dbReference type="NCBI Taxonomy" id="947166"/>
    <lineage>
        <taxon>Eukaryota</taxon>
        <taxon>Metazoa</taxon>
        <taxon>Ecdysozoa</taxon>
        <taxon>Tardigrada</taxon>
        <taxon>Eutardigrada</taxon>
        <taxon>Parachela</taxon>
        <taxon>Hypsibioidea</taxon>
        <taxon>Ramazzottiidae</taxon>
        <taxon>Ramazzottius</taxon>
    </lineage>
</organism>
<evidence type="ECO:0000313" key="3">
    <source>
        <dbReference type="EMBL" id="GAU88238.1"/>
    </source>
</evidence>
<dbReference type="OrthoDB" id="8197172at2759"/>
<feature type="chain" id="PRO_5008897470" description="Chitin-binding type-2 domain-containing protein" evidence="1">
    <location>
        <begin position="21"/>
        <end position="202"/>
    </location>
</feature>
<evidence type="ECO:0000256" key="1">
    <source>
        <dbReference type="SAM" id="SignalP"/>
    </source>
</evidence>
<dbReference type="Gene3D" id="2.170.140.10">
    <property type="entry name" value="Chitin binding domain"/>
    <property type="match status" value="1"/>
</dbReference>
<dbReference type="Proteomes" id="UP000186922">
    <property type="component" value="Unassembled WGS sequence"/>
</dbReference>
<dbReference type="PROSITE" id="PS50940">
    <property type="entry name" value="CHIT_BIND_II"/>
    <property type="match status" value="1"/>
</dbReference>
<comment type="caution">
    <text evidence="3">The sequence shown here is derived from an EMBL/GenBank/DDBJ whole genome shotgun (WGS) entry which is preliminary data.</text>
</comment>
<evidence type="ECO:0000259" key="2">
    <source>
        <dbReference type="PROSITE" id="PS50940"/>
    </source>
</evidence>
<protein>
    <recommendedName>
        <fullName evidence="2">Chitin-binding type-2 domain-containing protein</fullName>
    </recommendedName>
</protein>
<evidence type="ECO:0000313" key="4">
    <source>
        <dbReference type="Proteomes" id="UP000186922"/>
    </source>
</evidence>
<proteinExistence type="predicted"/>
<dbReference type="SMART" id="SM00494">
    <property type="entry name" value="ChtBD2"/>
    <property type="match status" value="1"/>
</dbReference>
<dbReference type="GO" id="GO:0008061">
    <property type="term" value="F:chitin binding"/>
    <property type="evidence" value="ECO:0007669"/>
    <property type="project" value="InterPro"/>
</dbReference>
<dbReference type="GO" id="GO:0005576">
    <property type="term" value="C:extracellular region"/>
    <property type="evidence" value="ECO:0007669"/>
    <property type="project" value="InterPro"/>
</dbReference>
<dbReference type="AlphaFoldDB" id="A0A1D1UQ11"/>
<sequence>MVSSSVVLAFLATCVVLSNAASTKNSKQAEGRADTDVAASAVDNVNAGDAGQAAASEYGSYGSESNYGGGYGGGYEQPNYGYNKQSYGNEKGPGYYGPETYGGYDFQCAGKKPAFYGDAQQDCKVFYICQSDGRTDTFRCPKWTRFNNYLGICDWHFKVDNGCNPLDTYEGGYGKSNYGGSYGGSSYGGSSYGGDSYGGKSY</sequence>